<gene>
    <name evidence="2" type="ORF">PGLA2088_LOCUS47575</name>
</gene>
<sequence length="422" mass="45942">KAPKAPECKESDTGTEETGASVVINNELLDAFAPVKLQLSLFGLPKVTECRAWQEMRIVHVIAEEDLRAITSELQHSDERIEALVSDIRGFTTEVFCRISNSSVGKAAQDCVGPSSCLSLVFALSDLMNHQDLQLPAAAHNMRLRLRKVSAPFAGFASRMNKRPAFVAAVVFHFRIQLSSADCQDLQPDKMHKCLVLILLSMLHTIHVVYGTVSCVTLTVAVFARMLQNHVNATLARVSTHAVAVNLADTAILATLFDYNRANFQNDVPQRFARFLSSRNMLNAQVGQYRQDVAGIATLTSSKMDASCMMITLILAVCAALSDAGRIGMHGAAPPEWLCGHIASAVLYMGAALWLAMHASLRAQCAMVSLPIPSMAQLDNARGSGSAFEQQQFGDIFRVPFMRHPEAAPELLEQSSDDDSKG</sequence>
<evidence type="ECO:0000313" key="3">
    <source>
        <dbReference type="Proteomes" id="UP000626109"/>
    </source>
</evidence>
<keyword evidence="1" id="KW-0812">Transmembrane</keyword>
<feature type="transmembrane region" description="Helical" evidence="1">
    <location>
        <begin position="306"/>
        <end position="322"/>
    </location>
</feature>
<protein>
    <submittedName>
        <fullName evidence="2">Uncharacterized protein</fullName>
    </submittedName>
</protein>
<keyword evidence="1" id="KW-1133">Transmembrane helix</keyword>
<organism evidence="2 3">
    <name type="scientific">Polarella glacialis</name>
    <name type="common">Dinoflagellate</name>
    <dbReference type="NCBI Taxonomy" id="89957"/>
    <lineage>
        <taxon>Eukaryota</taxon>
        <taxon>Sar</taxon>
        <taxon>Alveolata</taxon>
        <taxon>Dinophyceae</taxon>
        <taxon>Suessiales</taxon>
        <taxon>Suessiaceae</taxon>
        <taxon>Polarella</taxon>
    </lineage>
</organism>
<name>A0A813LPK7_POLGL</name>
<feature type="transmembrane region" description="Helical" evidence="1">
    <location>
        <begin position="195"/>
        <end position="224"/>
    </location>
</feature>
<evidence type="ECO:0000256" key="1">
    <source>
        <dbReference type="SAM" id="Phobius"/>
    </source>
</evidence>
<comment type="caution">
    <text evidence="2">The sequence shown here is derived from an EMBL/GenBank/DDBJ whole genome shotgun (WGS) entry which is preliminary data.</text>
</comment>
<feature type="non-terminal residue" evidence="2">
    <location>
        <position position="1"/>
    </location>
</feature>
<dbReference type="AlphaFoldDB" id="A0A813LPK7"/>
<dbReference type="Proteomes" id="UP000626109">
    <property type="component" value="Unassembled WGS sequence"/>
</dbReference>
<reference evidence="2" key="1">
    <citation type="submission" date="2021-02" db="EMBL/GenBank/DDBJ databases">
        <authorList>
            <person name="Dougan E. K."/>
            <person name="Rhodes N."/>
            <person name="Thang M."/>
            <person name="Chan C."/>
        </authorList>
    </citation>
    <scope>NUCLEOTIDE SEQUENCE</scope>
</reference>
<accession>A0A813LPK7</accession>
<proteinExistence type="predicted"/>
<evidence type="ECO:0000313" key="2">
    <source>
        <dbReference type="EMBL" id="CAE8734929.1"/>
    </source>
</evidence>
<keyword evidence="1" id="KW-0472">Membrane</keyword>
<dbReference type="EMBL" id="CAJNNW010036496">
    <property type="protein sequence ID" value="CAE8734929.1"/>
    <property type="molecule type" value="Genomic_DNA"/>
</dbReference>
<feature type="transmembrane region" description="Helical" evidence="1">
    <location>
        <begin position="342"/>
        <end position="361"/>
    </location>
</feature>